<protein>
    <recommendedName>
        <fullName evidence="5 13">Homoserine dehydrogenase</fullName>
        <ecNumber evidence="4 13">1.1.1.3</ecNumber>
    </recommendedName>
</protein>
<keyword evidence="9 13" id="KW-0560">Oxidoreductase</keyword>
<dbReference type="Pfam" id="PF01842">
    <property type="entry name" value="ACT"/>
    <property type="match status" value="1"/>
</dbReference>
<evidence type="ECO:0000256" key="11">
    <source>
        <dbReference type="PIRSR" id="PIRSR000098-1"/>
    </source>
</evidence>
<keyword evidence="7 13" id="KW-0791">Threonine biosynthesis</keyword>
<dbReference type="InterPro" id="IPR005106">
    <property type="entry name" value="Asp/hSer_DH_NAD-bd"/>
</dbReference>
<dbReference type="GO" id="GO:0050661">
    <property type="term" value="F:NADP binding"/>
    <property type="evidence" value="ECO:0007669"/>
    <property type="project" value="InterPro"/>
</dbReference>
<dbReference type="NCBIfam" id="NF004976">
    <property type="entry name" value="PRK06349.1"/>
    <property type="match status" value="1"/>
</dbReference>
<dbReference type="GO" id="GO:0009086">
    <property type="term" value="P:methionine biosynthetic process"/>
    <property type="evidence" value="ECO:0007669"/>
    <property type="project" value="UniProtKB-KW"/>
</dbReference>
<accession>O67677</accession>
<dbReference type="FunFam" id="3.30.360.10:FF:000005">
    <property type="entry name" value="Homoserine dehydrogenase"/>
    <property type="match status" value="1"/>
</dbReference>
<dbReference type="InterPro" id="IPR016204">
    <property type="entry name" value="HDH"/>
</dbReference>
<dbReference type="InterPro" id="IPR019811">
    <property type="entry name" value="HDH_CS"/>
</dbReference>
<dbReference type="CDD" id="cd04881">
    <property type="entry name" value="ACT_HSDH-Hom"/>
    <property type="match status" value="1"/>
</dbReference>
<proteinExistence type="inferred from homology"/>
<dbReference type="PROSITE" id="PS51671">
    <property type="entry name" value="ACT"/>
    <property type="match status" value="1"/>
</dbReference>
<comment type="pathway">
    <text evidence="2 13">Amino-acid biosynthesis; L-methionine biosynthesis via de novo pathway; L-homoserine from L-aspartate: step 3/3.</text>
</comment>
<dbReference type="EC" id="1.1.1.3" evidence="4 13"/>
<dbReference type="STRING" id="224324.aq_1812"/>
<name>O67677_AQUAE</name>
<sequence>MGFVRVGIIGCGTVGTGTAKLLIQNADLIKKKTGIEFKLVKVADIDWERKREFEVPKELRTTDYKEVIDNSDVVVELVGGKTFAKKVILEALEAGKCVVTANKHLLAEEGKEIFEEAKKRNLFIGFEASVGGGIPVIKALREGLAGNKILNILGILNGTTNYILTRMFEENLDFETALKEAKEKGYAEADPSLDIDGWDAAHKIAILAMLAYGGYLDFNDVYVEGIRNVDKLDVELGKELGYTLKLLAIAKKVDSEVEVRVHPTFIHSEEALAKVSGVYNAVMIEGDFVGKTMFYGQGAGSHPTASAVVADVIDAGRFLLCSSKVLPPVNWEEGELKVRKNFYSRYYLRFDVPDKPGVLAKIANVLADYNISIASVLQKEMVCKIAGREGETIVPLVILTHKAFEEDIQNALKEIQKLPVVVDKPVLIRVEEEAY</sequence>
<comment type="similarity">
    <text evidence="3 14">Belongs to the homoserine dehydrogenase family.</text>
</comment>
<dbReference type="Pfam" id="PF00742">
    <property type="entry name" value="Homoserine_dh"/>
    <property type="match status" value="1"/>
</dbReference>
<dbReference type="UniPathway" id="UPA00050">
    <property type="reaction ID" value="UER00063"/>
</dbReference>
<evidence type="ECO:0000313" key="17">
    <source>
        <dbReference type="Proteomes" id="UP000000798"/>
    </source>
</evidence>
<dbReference type="Proteomes" id="UP000000798">
    <property type="component" value="Chromosome"/>
</dbReference>
<feature type="binding site" evidence="12">
    <location>
        <position position="103"/>
    </location>
    <ligand>
        <name>NADPH</name>
        <dbReference type="ChEBI" id="CHEBI:57783"/>
    </ligand>
</feature>
<evidence type="ECO:0000256" key="13">
    <source>
        <dbReference type="RuleBase" id="RU000579"/>
    </source>
</evidence>
<evidence type="ECO:0000256" key="6">
    <source>
        <dbReference type="ARBA" id="ARBA00022605"/>
    </source>
</evidence>
<comment type="catalytic activity">
    <reaction evidence="13">
        <text>L-homoserine + NADP(+) = L-aspartate 4-semialdehyde + NADPH + H(+)</text>
        <dbReference type="Rhea" id="RHEA:15761"/>
        <dbReference type="ChEBI" id="CHEBI:15378"/>
        <dbReference type="ChEBI" id="CHEBI:57476"/>
        <dbReference type="ChEBI" id="CHEBI:57783"/>
        <dbReference type="ChEBI" id="CHEBI:58349"/>
        <dbReference type="ChEBI" id="CHEBI:537519"/>
        <dbReference type="EC" id="1.1.1.3"/>
    </reaction>
</comment>
<feature type="active site" description="Proton donor" evidence="11">
    <location>
        <position position="203"/>
    </location>
</feature>
<evidence type="ECO:0000256" key="5">
    <source>
        <dbReference type="ARBA" id="ARBA00013376"/>
    </source>
</evidence>
<evidence type="ECO:0000256" key="14">
    <source>
        <dbReference type="RuleBase" id="RU004171"/>
    </source>
</evidence>
<dbReference type="Gene3D" id="3.30.70.260">
    <property type="match status" value="1"/>
</dbReference>
<keyword evidence="10 13" id="KW-0486">Methionine biosynthesis</keyword>
<dbReference type="EMBL" id="AE000657">
    <property type="protein sequence ID" value="AAC07631.1"/>
    <property type="molecule type" value="Genomic_DNA"/>
</dbReference>
<dbReference type="GO" id="GO:0004412">
    <property type="term" value="F:homoserine dehydrogenase activity"/>
    <property type="evidence" value="ECO:0000318"/>
    <property type="project" value="GO_Central"/>
</dbReference>
<dbReference type="eggNOG" id="COG0460">
    <property type="taxonomic scope" value="Bacteria"/>
</dbReference>
<evidence type="ECO:0000256" key="2">
    <source>
        <dbReference type="ARBA" id="ARBA00005062"/>
    </source>
</evidence>
<comment type="pathway">
    <text evidence="1 13">Amino-acid biosynthesis; L-threonine biosynthesis; L-threonine from L-aspartate: step 3/5.</text>
</comment>
<dbReference type="SUPFAM" id="SSF55021">
    <property type="entry name" value="ACT-like"/>
    <property type="match status" value="1"/>
</dbReference>
<dbReference type="GO" id="GO:0009088">
    <property type="term" value="P:threonine biosynthetic process"/>
    <property type="evidence" value="ECO:0000318"/>
    <property type="project" value="GO_Central"/>
</dbReference>
<dbReference type="AlphaFoldDB" id="O67677"/>
<gene>
    <name evidence="16" type="primary">thrA</name>
    <name evidence="16" type="ordered locus">aq_1812</name>
</gene>
<dbReference type="OrthoDB" id="9808167at2"/>
<dbReference type="InterPro" id="IPR001342">
    <property type="entry name" value="HDH_cat"/>
</dbReference>
<keyword evidence="8 12" id="KW-0521">NADP</keyword>
<dbReference type="Gene3D" id="3.40.50.720">
    <property type="entry name" value="NAD(P)-binding Rossmann-like Domain"/>
    <property type="match status" value="1"/>
</dbReference>
<dbReference type="KEGG" id="aae:aq_1812"/>
<evidence type="ECO:0000259" key="15">
    <source>
        <dbReference type="PROSITE" id="PS51671"/>
    </source>
</evidence>
<dbReference type="InterPro" id="IPR036291">
    <property type="entry name" value="NAD(P)-bd_dom_sf"/>
</dbReference>
<dbReference type="PATRIC" id="fig|224324.8.peg.1400"/>
<dbReference type="FunFam" id="3.30.70.260:FF:000030">
    <property type="entry name" value="Homoserine dehydrogenase"/>
    <property type="match status" value="1"/>
</dbReference>
<feature type="binding site" evidence="12">
    <location>
        <position position="188"/>
    </location>
    <ligand>
        <name>L-homoserine</name>
        <dbReference type="ChEBI" id="CHEBI:57476"/>
    </ligand>
</feature>
<dbReference type="PIRSF" id="PIRSF000098">
    <property type="entry name" value="Homoser_dehydrog"/>
    <property type="match status" value="1"/>
</dbReference>
<dbReference type="InterPro" id="IPR045865">
    <property type="entry name" value="ACT-like_dom_sf"/>
</dbReference>
<dbReference type="UniPathway" id="UPA00051">
    <property type="reaction ID" value="UER00465"/>
</dbReference>
<evidence type="ECO:0000256" key="7">
    <source>
        <dbReference type="ARBA" id="ARBA00022697"/>
    </source>
</evidence>
<dbReference type="InParanoid" id="O67677"/>
<keyword evidence="17" id="KW-1185">Reference proteome</keyword>
<evidence type="ECO:0000256" key="3">
    <source>
        <dbReference type="ARBA" id="ARBA00006753"/>
    </source>
</evidence>
<evidence type="ECO:0000256" key="1">
    <source>
        <dbReference type="ARBA" id="ARBA00005056"/>
    </source>
</evidence>
<dbReference type="SUPFAM" id="SSF51735">
    <property type="entry name" value="NAD(P)-binding Rossmann-fold domains"/>
    <property type="match status" value="1"/>
</dbReference>
<dbReference type="PANTHER" id="PTHR43331:SF1">
    <property type="entry name" value="HOMOSERINE DEHYDROGENASE"/>
    <property type="match status" value="1"/>
</dbReference>
<reference evidence="16 17" key="1">
    <citation type="journal article" date="1998" name="Nature">
        <title>The complete genome of the hyperthermophilic bacterium Aquifex aeolicus.</title>
        <authorList>
            <person name="Deckert G."/>
            <person name="Warren P.V."/>
            <person name="Gaasterland T."/>
            <person name="Young W.G."/>
            <person name="Lenox A.L."/>
            <person name="Graham D.E."/>
            <person name="Overbeek R."/>
            <person name="Snead M.A."/>
            <person name="Keller M."/>
            <person name="Aujay M."/>
            <person name="Huber R."/>
            <person name="Feldman R.A."/>
            <person name="Short J.M."/>
            <person name="Olson G.J."/>
            <person name="Swanson R.V."/>
        </authorList>
    </citation>
    <scope>NUCLEOTIDE SEQUENCE [LARGE SCALE GENOMIC DNA]</scope>
    <source>
        <strain evidence="16 17">VF5</strain>
    </source>
</reference>
<dbReference type="PANTHER" id="PTHR43331">
    <property type="entry name" value="HOMOSERINE DEHYDROGENASE"/>
    <property type="match status" value="1"/>
</dbReference>
<dbReference type="Pfam" id="PF03447">
    <property type="entry name" value="NAD_binding_3"/>
    <property type="match status" value="1"/>
</dbReference>
<evidence type="ECO:0000256" key="12">
    <source>
        <dbReference type="PIRSR" id="PIRSR000098-2"/>
    </source>
</evidence>
<dbReference type="EnsemblBacteria" id="AAC07631">
    <property type="protein sequence ID" value="AAC07631"/>
    <property type="gene ID" value="aq_1812"/>
</dbReference>
<feature type="domain" description="ACT" evidence="15">
    <location>
        <begin position="347"/>
        <end position="429"/>
    </location>
</feature>
<dbReference type="InterPro" id="IPR002912">
    <property type="entry name" value="ACT_dom"/>
</dbReference>
<keyword evidence="6 13" id="KW-0028">Amino-acid biosynthesis</keyword>
<evidence type="ECO:0000256" key="10">
    <source>
        <dbReference type="ARBA" id="ARBA00023167"/>
    </source>
</evidence>
<evidence type="ECO:0000256" key="9">
    <source>
        <dbReference type="ARBA" id="ARBA00023002"/>
    </source>
</evidence>
<dbReference type="PROSITE" id="PS01042">
    <property type="entry name" value="HOMOSER_DHGENASE"/>
    <property type="match status" value="1"/>
</dbReference>
<dbReference type="RefSeq" id="WP_010881180.1">
    <property type="nucleotide sequence ID" value="NC_000918.1"/>
</dbReference>
<evidence type="ECO:0000256" key="4">
    <source>
        <dbReference type="ARBA" id="ARBA00013213"/>
    </source>
</evidence>
<dbReference type="HOGENOM" id="CLU_009116_1_0_0"/>
<dbReference type="SUPFAM" id="SSF55347">
    <property type="entry name" value="Glyceraldehyde-3-phosphate dehydrogenase-like, C-terminal domain"/>
    <property type="match status" value="1"/>
</dbReference>
<feature type="binding site" evidence="12">
    <location>
        <begin position="9"/>
        <end position="16"/>
    </location>
    <ligand>
        <name>NADP(+)</name>
        <dbReference type="ChEBI" id="CHEBI:58349"/>
    </ligand>
</feature>
<dbReference type="PIR" id="C70456">
    <property type="entry name" value="C70456"/>
</dbReference>
<organism evidence="16 17">
    <name type="scientific">Aquifex aeolicus (strain VF5)</name>
    <dbReference type="NCBI Taxonomy" id="224324"/>
    <lineage>
        <taxon>Bacteria</taxon>
        <taxon>Pseudomonadati</taxon>
        <taxon>Aquificota</taxon>
        <taxon>Aquificia</taxon>
        <taxon>Aquificales</taxon>
        <taxon>Aquificaceae</taxon>
        <taxon>Aquifex</taxon>
    </lineage>
</organism>
<dbReference type="Gene3D" id="3.30.360.10">
    <property type="entry name" value="Dihydrodipicolinate Reductase, domain 2"/>
    <property type="match status" value="1"/>
</dbReference>
<evidence type="ECO:0000313" key="16">
    <source>
        <dbReference type="EMBL" id="AAC07631.1"/>
    </source>
</evidence>
<evidence type="ECO:0000256" key="8">
    <source>
        <dbReference type="ARBA" id="ARBA00022857"/>
    </source>
</evidence>